<dbReference type="RefSeq" id="WP_310536158.1">
    <property type="nucleotide sequence ID" value="NZ_BAAAOC010000015.1"/>
</dbReference>
<feature type="repeat" description="TPR" evidence="1">
    <location>
        <begin position="48"/>
        <end position="81"/>
    </location>
</feature>
<name>A0ABU1FR71_9MICC</name>
<organism evidence="2 3">
    <name type="scientific">Nesterenkonia flava</name>
    <dbReference type="NCBI Taxonomy" id="469799"/>
    <lineage>
        <taxon>Bacteria</taxon>
        <taxon>Bacillati</taxon>
        <taxon>Actinomycetota</taxon>
        <taxon>Actinomycetes</taxon>
        <taxon>Micrococcales</taxon>
        <taxon>Micrococcaceae</taxon>
        <taxon>Nesterenkonia</taxon>
    </lineage>
</organism>
<keyword evidence="3" id="KW-1185">Reference proteome</keyword>
<accession>A0ABU1FR71</accession>
<dbReference type="Gene3D" id="1.25.40.10">
    <property type="entry name" value="Tetratricopeptide repeat domain"/>
    <property type="match status" value="1"/>
</dbReference>
<keyword evidence="1" id="KW-0802">TPR repeat</keyword>
<dbReference type="EMBL" id="JAVKGT010000002">
    <property type="protein sequence ID" value="MDR5710767.1"/>
    <property type="molecule type" value="Genomic_DNA"/>
</dbReference>
<proteinExistence type="predicted"/>
<evidence type="ECO:0008006" key="4">
    <source>
        <dbReference type="Google" id="ProtNLM"/>
    </source>
</evidence>
<sequence length="501" mass="55863">MTEDSAGPWITQDWVVGLTRGEAPTPQAPRAQVLHELETASAADPADLDLLKKLAEVYRQDGQFDAAMRAWERVLAVNPTYRRGLSRLVSVGARGCMDWPRIWSAVRHLEPLKKGSSPYRNPALRAQLDALFSHPHAHPERRAISAEEAEAVVAGLEDMAQGGRQLKPTTLTLVLMRLQFDGHFRAGFRLRELGARRRIAEALTKPVTPEVRAVRDLLKALTYVGQPAAAAEFAGMQRWAKDEPRVQQRLNKMQADALLAAGKPDRYVAYSAGVRDDFTLPGEEHMRALVEGKRIAVVGPADTGDELGSVIDDYDVVVRPRYQPDFLAQHTASMGSRTDIAYYSGFDMGDFLHTAAEAVARGELQLVNARPFTYASHHHLGHAWLRFYRHDYSLCPAGGQLGVQRMIYDILQFSPLEITIFNSDFYTGSQMFTPGWRPQDRFAPGSHINDIVAAHDIRFDFQFTQALIRSGKVTARGRAAAVLQLNMEQYLDAVEAARVLR</sequence>
<evidence type="ECO:0000256" key="1">
    <source>
        <dbReference type="PROSITE-ProRule" id="PRU00339"/>
    </source>
</evidence>
<evidence type="ECO:0000313" key="2">
    <source>
        <dbReference type="EMBL" id="MDR5710767.1"/>
    </source>
</evidence>
<dbReference type="Proteomes" id="UP001260872">
    <property type="component" value="Unassembled WGS sequence"/>
</dbReference>
<dbReference type="PROSITE" id="PS50005">
    <property type="entry name" value="TPR"/>
    <property type="match status" value="1"/>
</dbReference>
<protein>
    <recommendedName>
        <fullName evidence="4">Tetratricopeptide repeat protein</fullName>
    </recommendedName>
</protein>
<evidence type="ECO:0000313" key="3">
    <source>
        <dbReference type="Proteomes" id="UP001260872"/>
    </source>
</evidence>
<dbReference type="SUPFAM" id="SSF48452">
    <property type="entry name" value="TPR-like"/>
    <property type="match status" value="1"/>
</dbReference>
<comment type="caution">
    <text evidence="2">The sequence shown here is derived from an EMBL/GenBank/DDBJ whole genome shotgun (WGS) entry which is preliminary data.</text>
</comment>
<dbReference type="InterPro" id="IPR019734">
    <property type="entry name" value="TPR_rpt"/>
</dbReference>
<reference evidence="3" key="1">
    <citation type="submission" date="2023-07" db="EMBL/GenBank/DDBJ databases">
        <title>Description of three actinobacteria isolated from air of manufacturing shop in a pharmaceutical factory.</title>
        <authorList>
            <person name="Zhang D.-F."/>
        </authorList>
    </citation>
    <scope>NUCLEOTIDE SEQUENCE [LARGE SCALE GENOMIC DNA]</scope>
    <source>
        <strain evidence="3">CCTCC AB 207010</strain>
    </source>
</reference>
<dbReference type="SMART" id="SM00028">
    <property type="entry name" value="TPR"/>
    <property type="match status" value="1"/>
</dbReference>
<dbReference type="InterPro" id="IPR011990">
    <property type="entry name" value="TPR-like_helical_dom_sf"/>
</dbReference>
<gene>
    <name evidence="2" type="ORF">RH857_01245</name>
</gene>